<reference evidence="3 4" key="1">
    <citation type="submission" date="2018-11" db="EMBL/GenBank/DDBJ databases">
        <title>Whole genome sequencing of an environmental sample.</title>
        <authorList>
            <person name="Sarangi A.N."/>
            <person name="Singh D."/>
            <person name="Tripathy S."/>
        </authorList>
    </citation>
    <scope>NUCLEOTIDE SEQUENCE [LARGE SCALE GENOMIC DNA]</scope>
    <source>
        <strain evidence="3 4">Lakshadweep</strain>
    </source>
</reference>
<evidence type="ECO:0000256" key="1">
    <source>
        <dbReference type="SAM" id="MobiDB-lite"/>
    </source>
</evidence>
<evidence type="ECO:0000313" key="4">
    <source>
        <dbReference type="Proteomes" id="UP000292459"/>
    </source>
</evidence>
<keyword evidence="2" id="KW-1133">Transmembrane helix</keyword>
<dbReference type="EMBL" id="QVFV01000001">
    <property type="protein sequence ID" value="RZM82910.1"/>
    <property type="molecule type" value="Genomic_DNA"/>
</dbReference>
<gene>
    <name evidence="3" type="ORF">DYY88_06855</name>
</gene>
<feature type="region of interest" description="Disordered" evidence="1">
    <location>
        <begin position="1"/>
        <end position="23"/>
    </location>
</feature>
<feature type="transmembrane region" description="Helical" evidence="2">
    <location>
        <begin position="169"/>
        <end position="189"/>
    </location>
</feature>
<keyword evidence="2" id="KW-0472">Membrane</keyword>
<dbReference type="OrthoDB" id="422599at2"/>
<organism evidence="3 4">
    <name type="scientific">Leptolyngbya iicbica LK</name>
    <dbReference type="NCBI Taxonomy" id="2294035"/>
    <lineage>
        <taxon>Bacteria</taxon>
        <taxon>Bacillati</taxon>
        <taxon>Cyanobacteriota</taxon>
        <taxon>Cyanophyceae</taxon>
        <taxon>Leptolyngbyales</taxon>
        <taxon>Leptolyngbyaceae</taxon>
        <taxon>Leptolyngbya group</taxon>
        <taxon>Leptolyngbya</taxon>
        <taxon>Leptolyngbya iicbica</taxon>
    </lineage>
</organism>
<keyword evidence="4" id="KW-1185">Reference proteome</keyword>
<sequence length="269" mass="30276">MTHPVSDSAPATASQPASANISPVSEAASTHSSPWQRGGVWLAWVVYVGYLLLSDLPPGPSLLHTSPDTLREAGALSLNFWFVLPALFPAQAPTLHPALEGLFNVVVTWGLLFWGFAIEGRQQRVPMLPFLIGTAFLTNVFYLPWLGLRQSRRDRPTRPLNRLETITESRAYPIALMIILLAAIAWGLWGRADFGSISDRWTDLVQIVQSDRLAYSFWIDLLVFWLFQGWLVPDDMARRQWQDPVALWSARLIPAFGLVIYFLRRPPIT</sequence>
<dbReference type="AlphaFoldDB" id="A0A4V2E3M0"/>
<feature type="transmembrane region" description="Helical" evidence="2">
    <location>
        <begin position="102"/>
        <end position="118"/>
    </location>
</feature>
<feature type="transmembrane region" description="Helical" evidence="2">
    <location>
        <begin position="245"/>
        <end position="263"/>
    </location>
</feature>
<comment type="caution">
    <text evidence="3">The sequence shown here is derived from an EMBL/GenBank/DDBJ whole genome shotgun (WGS) entry which is preliminary data.</text>
</comment>
<evidence type="ECO:0000313" key="3">
    <source>
        <dbReference type="EMBL" id="RZM82910.1"/>
    </source>
</evidence>
<feature type="transmembrane region" description="Helical" evidence="2">
    <location>
        <begin position="130"/>
        <end position="148"/>
    </location>
</feature>
<evidence type="ECO:0008006" key="5">
    <source>
        <dbReference type="Google" id="ProtNLM"/>
    </source>
</evidence>
<proteinExistence type="predicted"/>
<keyword evidence="2" id="KW-0812">Transmembrane</keyword>
<dbReference type="Proteomes" id="UP000292459">
    <property type="component" value="Unassembled WGS sequence"/>
</dbReference>
<dbReference type="PANTHER" id="PTHR36367">
    <property type="entry name" value="TRANSMEMBRANE PROTEIN"/>
    <property type="match status" value="1"/>
</dbReference>
<feature type="compositionally biased region" description="Low complexity" evidence="1">
    <location>
        <begin position="1"/>
        <end position="19"/>
    </location>
</feature>
<name>A0A4V2E3M0_9CYAN</name>
<accession>A0A4V2E3M0</accession>
<dbReference type="PANTHER" id="PTHR36367:SF2">
    <property type="entry name" value="TRANSMEMBRANE PROTEIN"/>
    <property type="match status" value="1"/>
</dbReference>
<feature type="transmembrane region" description="Helical" evidence="2">
    <location>
        <begin position="213"/>
        <end position="233"/>
    </location>
</feature>
<dbReference type="RefSeq" id="WP_052288308.1">
    <property type="nucleotide sequence ID" value="NZ_QVFV01000001.1"/>
</dbReference>
<protein>
    <recommendedName>
        <fullName evidence="5">DUF2834 domain-containing protein</fullName>
    </recommendedName>
</protein>
<evidence type="ECO:0000256" key="2">
    <source>
        <dbReference type="SAM" id="Phobius"/>
    </source>
</evidence>